<proteinExistence type="predicted"/>
<dbReference type="Pfam" id="PF18609">
    <property type="entry name" value="SAM_Exu"/>
    <property type="match status" value="1"/>
</dbReference>
<dbReference type="SUPFAM" id="SSF53098">
    <property type="entry name" value="Ribonuclease H-like"/>
    <property type="match status" value="1"/>
</dbReference>
<gene>
    <name evidence="4" type="ORF">g.11411</name>
</gene>
<feature type="compositionally biased region" description="Basic and acidic residues" evidence="1">
    <location>
        <begin position="391"/>
        <end position="403"/>
    </location>
</feature>
<feature type="non-terminal residue" evidence="4">
    <location>
        <position position="499"/>
    </location>
</feature>
<feature type="compositionally biased region" description="Basic and acidic residues" evidence="1">
    <location>
        <begin position="468"/>
        <end position="480"/>
    </location>
</feature>
<dbReference type="AlphaFoldDB" id="A0A1B6DWY6"/>
<evidence type="ECO:0000256" key="1">
    <source>
        <dbReference type="SAM" id="MobiDB-lite"/>
    </source>
</evidence>
<dbReference type="GO" id="GO:0042803">
    <property type="term" value="F:protein homodimerization activity"/>
    <property type="evidence" value="ECO:0007669"/>
    <property type="project" value="InterPro"/>
</dbReference>
<feature type="domain" description="Exuperantia RNAse H-like" evidence="3">
    <location>
        <begin position="19"/>
        <end position="177"/>
    </location>
</feature>
<feature type="compositionally biased region" description="Polar residues" evidence="1">
    <location>
        <begin position="328"/>
        <end position="342"/>
    </location>
</feature>
<dbReference type="Pfam" id="PF22123">
    <property type="entry name" value="Exu_RNase_H_like"/>
    <property type="match status" value="1"/>
</dbReference>
<dbReference type="GO" id="GO:0045450">
    <property type="term" value="P:bicoid mRNA localization"/>
    <property type="evidence" value="ECO:0007669"/>
    <property type="project" value="InterPro"/>
</dbReference>
<dbReference type="InterPro" id="IPR012337">
    <property type="entry name" value="RNaseH-like_sf"/>
</dbReference>
<feature type="region of interest" description="Disordered" evidence="1">
    <location>
        <begin position="326"/>
        <end position="499"/>
    </location>
</feature>
<evidence type="ECO:0000313" key="4">
    <source>
        <dbReference type="EMBL" id="JAS30193.1"/>
    </source>
</evidence>
<accession>A0A1B6DWY6</accession>
<name>A0A1B6DWY6_9HEMI</name>
<feature type="domain" description="Exuperantia SAM-like" evidence="2">
    <location>
        <begin position="252"/>
        <end position="323"/>
    </location>
</feature>
<protein>
    <submittedName>
        <fullName evidence="4">Uncharacterized protein</fullName>
    </submittedName>
</protein>
<reference evidence="4" key="1">
    <citation type="submission" date="2015-12" db="EMBL/GenBank/DDBJ databases">
        <title>De novo transcriptome assembly of four potential Pierce s Disease insect vectors from Arizona vineyards.</title>
        <authorList>
            <person name="Tassone E.E."/>
        </authorList>
    </citation>
    <scope>NUCLEOTIDE SEQUENCE</scope>
</reference>
<dbReference type="EMBL" id="GEDC01007105">
    <property type="protein sequence ID" value="JAS30193.1"/>
    <property type="molecule type" value="Transcribed_RNA"/>
</dbReference>
<dbReference type="InterPro" id="IPR054362">
    <property type="entry name" value="Exu_RNase_H-like"/>
</dbReference>
<sequence>MVSPTTTTTNKSSLPPGEYRIVAWDLDTTGRRLIDEICQIAAYYPNNNFSQYVMPYRDLDFISKRKHLIKTVNVGKYRMLKDIRTGKVLKTKSDITALQDFLSWLEKIHGDGPGILLLHYENFKLLPFLLLQALKKHNLLDRFSAVVKGFADCYGLVKQRCEMTLKSFNLKTVETVLLSKEGDIASAGHRAELAYEVVQHLVAGESTGGDGDSFGTREMVNALLEHSISVAEELNAFEDLKVLLQRQNTLWPIFSAHMTASFPTRKKAVLMRRLLALAVFDYNKLKELWDENKKEALENGVKDKITDATEEQLDNIIKVLVEHFDPDTQPSIPTRKPYSSTRGRYYTRGYKSRSSPKSNGKSSATPSETTTNTSASSPAKSNGIETPNMEESPKHEPKVEELPKQPPKAEPINQQNKTAESPKKMIKTEESPKQHSKPETPTKSLNKTSVESKVKTAESPRNSPRTSESAKSHPKVEGNRKSPTKPSVCLGESEGFVGL</sequence>
<dbReference type="InterPro" id="IPR037998">
    <property type="entry name" value="Exu"/>
</dbReference>
<dbReference type="PANTHER" id="PTHR12384:SF2">
    <property type="entry name" value="MATERNAL PROTEIN EXUPERANTIA"/>
    <property type="match status" value="1"/>
</dbReference>
<feature type="compositionally biased region" description="Basic and acidic residues" evidence="1">
    <location>
        <begin position="420"/>
        <end position="440"/>
    </location>
</feature>
<dbReference type="InterPro" id="IPR040941">
    <property type="entry name" value="SAM_Exu"/>
</dbReference>
<dbReference type="PANTHER" id="PTHR12384">
    <property type="entry name" value="MATERNAL PROTEIN EXUPERANTIA"/>
    <property type="match status" value="1"/>
</dbReference>
<feature type="compositionally biased region" description="Polar residues" evidence="1">
    <location>
        <begin position="364"/>
        <end position="385"/>
    </location>
</feature>
<feature type="compositionally biased region" description="Low complexity" evidence="1">
    <location>
        <begin position="352"/>
        <end position="363"/>
    </location>
</feature>
<organism evidence="4">
    <name type="scientific">Clastoptera arizonana</name>
    <name type="common">Arizona spittle bug</name>
    <dbReference type="NCBI Taxonomy" id="38151"/>
    <lineage>
        <taxon>Eukaryota</taxon>
        <taxon>Metazoa</taxon>
        <taxon>Ecdysozoa</taxon>
        <taxon>Arthropoda</taxon>
        <taxon>Hexapoda</taxon>
        <taxon>Insecta</taxon>
        <taxon>Pterygota</taxon>
        <taxon>Neoptera</taxon>
        <taxon>Paraneoptera</taxon>
        <taxon>Hemiptera</taxon>
        <taxon>Auchenorrhyncha</taxon>
        <taxon>Cercopoidea</taxon>
        <taxon>Clastopteridae</taxon>
        <taxon>Clastoptera</taxon>
    </lineage>
</organism>
<dbReference type="GO" id="GO:0003723">
    <property type="term" value="F:RNA binding"/>
    <property type="evidence" value="ECO:0007669"/>
    <property type="project" value="InterPro"/>
</dbReference>
<evidence type="ECO:0000259" key="3">
    <source>
        <dbReference type="Pfam" id="PF22123"/>
    </source>
</evidence>
<evidence type="ECO:0000259" key="2">
    <source>
        <dbReference type="Pfam" id="PF18609"/>
    </source>
</evidence>